<dbReference type="Proteomes" id="UP000464811">
    <property type="component" value="Segment"/>
</dbReference>
<sequence length="33" mass="4059">MRLVDSATCYKRLLTAVFYLFYKYFKNNCIFIL</sequence>
<evidence type="ECO:0000313" key="1">
    <source>
        <dbReference type="EMBL" id="QHB39050.1"/>
    </source>
</evidence>
<accession>A0A6B9LB35</accession>
<protein>
    <submittedName>
        <fullName evidence="1">Uncharacterized protein</fullName>
    </submittedName>
</protein>
<name>A0A6B9LB35_9CAUD</name>
<dbReference type="EMBL" id="MN812212">
    <property type="protein sequence ID" value="QHB39050.1"/>
    <property type="molecule type" value="Genomic_DNA"/>
</dbReference>
<keyword evidence="2" id="KW-1185">Reference proteome</keyword>
<proteinExistence type="predicted"/>
<evidence type="ECO:0000313" key="2">
    <source>
        <dbReference type="Proteomes" id="UP000464811"/>
    </source>
</evidence>
<reference evidence="1 2" key="1">
    <citation type="journal article" date="2020" name="Viruses">
        <title>Diversity and Host Interactions Among Virulent and Temperate Baltic Sea Flavobacterium Phages.</title>
        <authorList>
            <person name="Nilsson E."/>
            <person name="Bayfield O.W."/>
            <person name="Lundin D."/>
            <person name="Antson A.A."/>
            <person name="Holmfeldt K."/>
        </authorList>
    </citation>
    <scope>NUCLEOTIDE SEQUENCE [LARGE SCALE GENOMIC DNA]</scope>
</reference>
<organism evidence="1 2">
    <name type="scientific">Flavobacterium phage vB_FspS_lillamy9-1</name>
    <dbReference type="NCBI Taxonomy" id="2686251"/>
    <lineage>
        <taxon>Viruses</taxon>
        <taxon>Duplodnaviria</taxon>
        <taxon>Heunggongvirae</taxon>
        <taxon>Uroviricota</taxon>
        <taxon>Caudoviricetes</taxon>
        <taxon>Lillamyvirus</taxon>
        <taxon>Lillamyvirus lillamy</taxon>
    </lineage>
</organism>
<gene>
    <name evidence="1" type="ORF">lillamy91_gp022</name>
</gene>